<evidence type="ECO:0000256" key="9">
    <source>
        <dbReference type="ARBA" id="ARBA00022801"/>
    </source>
</evidence>
<dbReference type="InterPro" id="IPR006683">
    <property type="entry name" value="Thioestr_dom"/>
</dbReference>
<protein>
    <recommendedName>
        <fullName evidence="20">Acyl-coenzyme A thioesterase THEM4</fullName>
        <ecNumber evidence="19">3.1.2.2</ecNumber>
    </recommendedName>
    <alternativeName>
        <fullName evidence="21">Thioesterase superfamily member 4</fullName>
    </alternativeName>
</protein>
<dbReference type="InterPro" id="IPR003736">
    <property type="entry name" value="PAAI_dom"/>
</dbReference>
<keyword evidence="11" id="KW-0809">Transit peptide</keyword>
<evidence type="ECO:0000256" key="10">
    <source>
        <dbReference type="ARBA" id="ARBA00022832"/>
    </source>
</evidence>
<keyword evidence="7" id="KW-0053">Apoptosis</keyword>
<evidence type="ECO:0000256" key="6">
    <source>
        <dbReference type="ARBA" id="ARBA00022490"/>
    </source>
</evidence>
<comment type="catalytic activity">
    <reaction evidence="16">
        <text>(5Z,8Z,11Z,14Z)-eicosatetraenoyl-CoA + H2O = (5Z,8Z,11Z,14Z)-eicosatetraenoate + CoA + H(+)</text>
        <dbReference type="Rhea" id="RHEA:40151"/>
        <dbReference type="ChEBI" id="CHEBI:15377"/>
        <dbReference type="ChEBI" id="CHEBI:15378"/>
        <dbReference type="ChEBI" id="CHEBI:32395"/>
        <dbReference type="ChEBI" id="CHEBI:57287"/>
        <dbReference type="ChEBI" id="CHEBI:57368"/>
    </reaction>
    <physiologicalReaction direction="left-to-right" evidence="16">
        <dbReference type="Rhea" id="RHEA:40152"/>
    </physiologicalReaction>
</comment>
<dbReference type="GO" id="GO:0006631">
    <property type="term" value="P:fatty acid metabolic process"/>
    <property type="evidence" value="ECO:0007669"/>
    <property type="project" value="UniProtKB-KW"/>
</dbReference>
<evidence type="ECO:0000256" key="18">
    <source>
        <dbReference type="ARBA" id="ARBA00038456"/>
    </source>
</evidence>
<keyword evidence="14" id="KW-0472">Membrane</keyword>
<keyword evidence="15" id="KW-0966">Cell projection</keyword>
<evidence type="ECO:0000256" key="22">
    <source>
        <dbReference type="ARBA" id="ARBA00047588"/>
    </source>
</evidence>
<dbReference type="PANTHER" id="PTHR12418:SF19">
    <property type="entry name" value="ACYL-COENZYME A THIOESTERASE THEM4"/>
    <property type="match status" value="1"/>
</dbReference>
<organism evidence="28">
    <name type="scientific">hydrothermal vent metagenome</name>
    <dbReference type="NCBI Taxonomy" id="652676"/>
    <lineage>
        <taxon>unclassified sequences</taxon>
        <taxon>metagenomes</taxon>
        <taxon>ecological metagenomes</taxon>
    </lineage>
</organism>
<dbReference type="EC" id="3.1.2.2" evidence="19"/>
<evidence type="ECO:0000256" key="7">
    <source>
        <dbReference type="ARBA" id="ARBA00022703"/>
    </source>
</evidence>
<dbReference type="InterPro" id="IPR052365">
    <property type="entry name" value="THEM4/THEM5_acyl-CoA_thioest"/>
</dbReference>
<dbReference type="GO" id="GO:0005743">
    <property type="term" value="C:mitochondrial inner membrane"/>
    <property type="evidence" value="ECO:0007669"/>
    <property type="project" value="UniProtKB-SubCell"/>
</dbReference>
<evidence type="ECO:0000256" key="8">
    <source>
        <dbReference type="ARBA" id="ARBA00022792"/>
    </source>
</evidence>
<comment type="catalytic activity">
    <reaction evidence="24">
        <text>decanoyl-CoA + H2O = decanoate + CoA + H(+)</text>
        <dbReference type="Rhea" id="RHEA:40059"/>
        <dbReference type="ChEBI" id="CHEBI:15377"/>
        <dbReference type="ChEBI" id="CHEBI:15378"/>
        <dbReference type="ChEBI" id="CHEBI:27689"/>
        <dbReference type="ChEBI" id="CHEBI:57287"/>
        <dbReference type="ChEBI" id="CHEBI:61430"/>
    </reaction>
    <physiologicalReaction direction="left-to-right" evidence="24">
        <dbReference type="Rhea" id="RHEA:40060"/>
    </physiologicalReaction>
</comment>
<dbReference type="CDD" id="cd03443">
    <property type="entry name" value="PaaI_thioesterase"/>
    <property type="match status" value="1"/>
</dbReference>
<comment type="catalytic activity">
    <reaction evidence="26">
        <text>tetradecanoyl-CoA + H2O = tetradecanoate + CoA + H(+)</text>
        <dbReference type="Rhea" id="RHEA:40119"/>
        <dbReference type="ChEBI" id="CHEBI:15377"/>
        <dbReference type="ChEBI" id="CHEBI:15378"/>
        <dbReference type="ChEBI" id="CHEBI:30807"/>
        <dbReference type="ChEBI" id="CHEBI:57287"/>
        <dbReference type="ChEBI" id="CHEBI:57385"/>
    </reaction>
    <physiologicalReaction direction="left-to-right" evidence="26">
        <dbReference type="Rhea" id="RHEA:40120"/>
    </physiologicalReaction>
</comment>
<keyword evidence="8" id="KW-0999">Mitochondrion inner membrane</keyword>
<sequence length="160" mass="17522">MKDISNLKPLPEHGSCFVCGTENPKSIGVKWFYNDNDEIFGEVVLTKEQQGPPNYAHGGASAALLDEAMGFAGWVSGYQIVSVNLNINYIKPVPLGMKIRVHGKIVNKDGKKIYAKGEIILENGEVAVEGSSILVEPSGFFDKKVKEFHEAASKKKNQNK</sequence>
<keyword evidence="5" id="KW-1003">Cell membrane</keyword>
<dbReference type="InterPro" id="IPR029069">
    <property type="entry name" value="HotDog_dom_sf"/>
</dbReference>
<evidence type="ECO:0000256" key="19">
    <source>
        <dbReference type="ARBA" id="ARBA00038848"/>
    </source>
</evidence>
<feature type="domain" description="Thioesterase" evidence="27">
    <location>
        <begin position="55"/>
        <end position="126"/>
    </location>
</feature>
<evidence type="ECO:0000313" key="28">
    <source>
        <dbReference type="EMBL" id="VAX14913.1"/>
    </source>
</evidence>
<evidence type="ECO:0000256" key="5">
    <source>
        <dbReference type="ARBA" id="ARBA00022475"/>
    </source>
</evidence>
<dbReference type="Pfam" id="PF03061">
    <property type="entry name" value="4HBT"/>
    <property type="match status" value="1"/>
</dbReference>
<proteinExistence type="inferred from homology"/>
<dbReference type="PANTHER" id="PTHR12418">
    <property type="entry name" value="ACYL-COENZYME A THIOESTERASE THEM4"/>
    <property type="match status" value="1"/>
</dbReference>
<evidence type="ECO:0000256" key="3">
    <source>
        <dbReference type="ARBA" id="ARBA00004632"/>
    </source>
</evidence>
<keyword evidence="13" id="KW-0496">Mitochondrion</keyword>
<reference evidence="28" key="1">
    <citation type="submission" date="2018-06" db="EMBL/GenBank/DDBJ databases">
        <authorList>
            <person name="Zhirakovskaya E."/>
        </authorList>
    </citation>
    <scope>NUCLEOTIDE SEQUENCE</scope>
</reference>
<accession>A0A3B1BRT3</accession>
<evidence type="ECO:0000256" key="24">
    <source>
        <dbReference type="ARBA" id="ARBA00047969"/>
    </source>
</evidence>
<comment type="catalytic activity">
    <reaction evidence="17">
        <text>(9Z)-octadecenoyl-CoA + H2O = (9Z)-octadecenoate + CoA + H(+)</text>
        <dbReference type="Rhea" id="RHEA:40139"/>
        <dbReference type="ChEBI" id="CHEBI:15377"/>
        <dbReference type="ChEBI" id="CHEBI:15378"/>
        <dbReference type="ChEBI" id="CHEBI:30823"/>
        <dbReference type="ChEBI" id="CHEBI:57287"/>
        <dbReference type="ChEBI" id="CHEBI:57387"/>
    </reaction>
    <physiologicalReaction direction="left-to-right" evidence="17">
        <dbReference type="Rhea" id="RHEA:40140"/>
    </physiologicalReaction>
</comment>
<evidence type="ECO:0000256" key="12">
    <source>
        <dbReference type="ARBA" id="ARBA00023098"/>
    </source>
</evidence>
<evidence type="ECO:0000256" key="13">
    <source>
        <dbReference type="ARBA" id="ARBA00023128"/>
    </source>
</evidence>
<comment type="catalytic activity">
    <reaction evidence="25">
        <text>dodecanoyl-CoA + H2O = dodecanoate + CoA + H(+)</text>
        <dbReference type="Rhea" id="RHEA:30135"/>
        <dbReference type="ChEBI" id="CHEBI:15377"/>
        <dbReference type="ChEBI" id="CHEBI:15378"/>
        <dbReference type="ChEBI" id="CHEBI:18262"/>
        <dbReference type="ChEBI" id="CHEBI:57287"/>
        <dbReference type="ChEBI" id="CHEBI:57375"/>
    </reaction>
    <physiologicalReaction direction="left-to-right" evidence="25">
        <dbReference type="Rhea" id="RHEA:30136"/>
    </physiologicalReaction>
</comment>
<evidence type="ECO:0000259" key="27">
    <source>
        <dbReference type="Pfam" id="PF03061"/>
    </source>
</evidence>
<comment type="catalytic activity">
    <reaction evidence="22">
        <text>octanoyl-CoA + H2O = octanoate + CoA + H(+)</text>
        <dbReference type="Rhea" id="RHEA:30143"/>
        <dbReference type="ChEBI" id="CHEBI:15377"/>
        <dbReference type="ChEBI" id="CHEBI:15378"/>
        <dbReference type="ChEBI" id="CHEBI:25646"/>
        <dbReference type="ChEBI" id="CHEBI:57287"/>
        <dbReference type="ChEBI" id="CHEBI:57386"/>
    </reaction>
    <physiologicalReaction direction="left-to-right" evidence="22">
        <dbReference type="Rhea" id="RHEA:30144"/>
    </physiologicalReaction>
</comment>
<dbReference type="Gene3D" id="3.10.129.10">
    <property type="entry name" value="Hotdog Thioesterase"/>
    <property type="match status" value="1"/>
</dbReference>
<evidence type="ECO:0000256" key="25">
    <source>
        <dbReference type="ARBA" id="ARBA00048074"/>
    </source>
</evidence>
<evidence type="ECO:0000256" key="1">
    <source>
        <dbReference type="ARBA" id="ARBA00004496"/>
    </source>
</evidence>
<dbReference type="GO" id="GO:0006915">
    <property type="term" value="P:apoptotic process"/>
    <property type="evidence" value="ECO:0007669"/>
    <property type="project" value="UniProtKB-KW"/>
</dbReference>
<comment type="catalytic activity">
    <reaction evidence="23">
        <text>hexadecanoyl-CoA + H2O = hexadecanoate + CoA + H(+)</text>
        <dbReference type="Rhea" id="RHEA:16645"/>
        <dbReference type="ChEBI" id="CHEBI:7896"/>
        <dbReference type="ChEBI" id="CHEBI:15377"/>
        <dbReference type="ChEBI" id="CHEBI:15378"/>
        <dbReference type="ChEBI" id="CHEBI:57287"/>
        <dbReference type="ChEBI" id="CHEBI:57379"/>
        <dbReference type="EC" id="3.1.2.2"/>
    </reaction>
    <physiologicalReaction direction="left-to-right" evidence="23">
        <dbReference type="Rhea" id="RHEA:16646"/>
    </physiologicalReaction>
</comment>
<dbReference type="EMBL" id="UOGD01000002">
    <property type="protein sequence ID" value="VAX14913.1"/>
    <property type="molecule type" value="Genomic_DNA"/>
</dbReference>
<comment type="similarity">
    <text evidence="18">Belongs to the THEM4/THEM5 thioesterase family.</text>
</comment>
<dbReference type="GO" id="GO:0016787">
    <property type="term" value="F:hydrolase activity"/>
    <property type="evidence" value="ECO:0007669"/>
    <property type="project" value="UniProtKB-KW"/>
</dbReference>
<keyword evidence="9" id="KW-0378">Hydrolase</keyword>
<dbReference type="SUPFAM" id="SSF54637">
    <property type="entry name" value="Thioesterase/thiol ester dehydrase-isomerase"/>
    <property type="match status" value="1"/>
</dbReference>
<gene>
    <name evidence="28" type="ORF">MNBD_IGNAVI01-1027</name>
</gene>
<evidence type="ECO:0000256" key="20">
    <source>
        <dbReference type="ARBA" id="ARBA00040123"/>
    </source>
</evidence>
<evidence type="ECO:0000256" key="11">
    <source>
        <dbReference type="ARBA" id="ARBA00022946"/>
    </source>
</evidence>
<dbReference type="GO" id="GO:0005758">
    <property type="term" value="C:mitochondrial intermembrane space"/>
    <property type="evidence" value="ECO:0007669"/>
    <property type="project" value="UniProtKB-SubCell"/>
</dbReference>
<keyword evidence="6" id="KW-0963">Cytoplasm</keyword>
<comment type="subcellular location">
    <subcellularLocation>
        <location evidence="3">Cell projection</location>
        <location evidence="3">Ruffle membrane</location>
    </subcellularLocation>
    <subcellularLocation>
        <location evidence="1">Cytoplasm</location>
    </subcellularLocation>
    <subcellularLocation>
        <location evidence="4">Mitochondrion inner membrane</location>
        <topology evidence="4">Peripheral membrane protein</topology>
    </subcellularLocation>
    <subcellularLocation>
        <location evidence="2">Mitochondrion intermembrane space</location>
    </subcellularLocation>
</comment>
<evidence type="ECO:0000256" key="21">
    <source>
        <dbReference type="ARBA" id="ARBA00043210"/>
    </source>
</evidence>
<evidence type="ECO:0000256" key="17">
    <source>
        <dbReference type="ARBA" id="ARBA00037002"/>
    </source>
</evidence>
<keyword evidence="12" id="KW-0443">Lipid metabolism</keyword>
<evidence type="ECO:0000256" key="16">
    <source>
        <dbReference type="ARBA" id="ARBA00035852"/>
    </source>
</evidence>
<dbReference type="NCBIfam" id="TIGR00369">
    <property type="entry name" value="unchar_dom_1"/>
    <property type="match status" value="1"/>
</dbReference>
<name>A0A3B1BRT3_9ZZZZ</name>
<evidence type="ECO:0000256" key="4">
    <source>
        <dbReference type="ARBA" id="ARBA00004637"/>
    </source>
</evidence>
<evidence type="ECO:0000256" key="15">
    <source>
        <dbReference type="ARBA" id="ARBA00023273"/>
    </source>
</evidence>
<evidence type="ECO:0000256" key="26">
    <source>
        <dbReference type="ARBA" id="ARBA00048180"/>
    </source>
</evidence>
<keyword evidence="10" id="KW-0276">Fatty acid metabolism</keyword>
<evidence type="ECO:0000256" key="14">
    <source>
        <dbReference type="ARBA" id="ARBA00023136"/>
    </source>
</evidence>
<dbReference type="GO" id="GO:0032587">
    <property type="term" value="C:ruffle membrane"/>
    <property type="evidence" value="ECO:0007669"/>
    <property type="project" value="UniProtKB-SubCell"/>
</dbReference>
<dbReference type="AlphaFoldDB" id="A0A3B1BRT3"/>
<evidence type="ECO:0000256" key="23">
    <source>
        <dbReference type="ARBA" id="ARBA00047734"/>
    </source>
</evidence>
<evidence type="ECO:0000256" key="2">
    <source>
        <dbReference type="ARBA" id="ARBA00004569"/>
    </source>
</evidence>